<gene>
    <name evidence="1" type="ORF">FA95DRAFT_1573721</name>
</gene>
<keyword evidence="2" id="KW-1185">Reference proteome</keyword>
<reference evidence="1" key="1">
    <citation type="submission" date="2021-02" db="EMBL/GenBank/DDBJ databases">
        <authorList>
            <consortium name="DOE Joint Genome Institute"/>
            <person name="Ahrendt S."/>
            <person name="Looney B.P."/>
            <person name="Miyauchi S."/>
            <person name="Morin E."/>
            <person name="Drula E."/>
            <person name="Courty P.E."/>
            <person name="Chicoki N."/>
            <person name="Fauchery L."/>
            <person name="Kohler A."/>
            <person name="Kuo A."/>
            <person name="Labutti K."/>
            <person name="Pangilinan J."/>
            <person name="Lipzen A."/>
            <person name="Riley R."/>
            <person name="Andreopoulos W."/>
            <person name="He G."/>
            <person name="Johnson J."/>
            <person name="Barry K.W."/>
            <person name="Grigoriev I.V."/>
            <person name="Nagy L."/>
            <person name="Hibbett D."/>
            <person name="Henrissat B."/>
            <person name="Matheny P.B."/>
            <person name="Labbe J."/>
            <person name="Martin F."/>
        </authorList>
    </citation>
    <scope>NUCLEOTIDE SEQUENCE</scope>
    <source>
        <strain evidence="1">FP105234-sp</strain>
    </source>
</reference>
<protein>
    <submittedName>
        <fullName evidence="1">Uncharacterized protein</fullName>
    </submittedName>
</protein>
<reference evidence="1" key="2">
    <citation type="journal article" date="2022" name="New Phytol.">
        <title>Evolutionary transition to the ectomycorrhizal habit in the genomes of a hyperdiverse lineage of mushroom-forming fungi.</title>
        <authorList>
            <person name="Looney B."/>
            <person name="Miyauchi S."/>
            <person name="Morin E."/>
            <person name="Drula E."/>
            <person name="Courty P.E."/>
            <person name="Kohler A."/>
            <person name="Kuo A."/>
            <person name="LaButti K."/>
            <person name="Pangilinan J."/>
            <person name="Lipzen A."/>
            <person name="Riley R."/>
            <person name="Andreopoulos W."/>
            <person name="He G."/>
            <person name="Johnson J."/>
            <person name="Nolan M."/>
            <person name="Tritt A."/>
            <person name="Barry K.W."/>
            <person name="Grigoriev I.V."/>
            <person name="Nagy L.G."/>
            <person name="Hibbett D."/>
            <person name="Henrissat B."/>
            <person name="Matheny P.B."/>
            <person name="Labbe J."/>
            <person name="Martin F.M."/>
        </authorList>
    </citation>
    <scope>NUCLEOTIDE SEQUENCE</scope>
    <source>
        <strain evidence="1">FP105234-sp</strain>
    </source>
</reference>
<sequence length="116" mass="12933">MSALERLTSMVFNDSLPPQTILDRCAALETLAFAVRPKAAVVVPRTLRYVGYHPEKRDNVAPLEYLATALRVLPSLVVVTTTRTLSMSDLADVTAVCREIHVELGLYRHRGMYCES</sequence>
<proteinExistence type="predicted"/>
<comment type="caution">
    <text evidence="1">The sequence shown here is derived from an EMBL/GenBank/DDBJ whole genome shotgun (WGS) entry which is preliminary data.</text>
</comment>
<name>A0ACB8RMZ6_9AGAM</name>
<accession>A0ACB8RMZ6</accession>
<evidence type="ECO:0000313" key="1">
    <source>
        <dbReference type="EMBL" id="KAI0045559.1"/>
    </source>
</evidence>
<dbReference type="EMBL" id="MU275948">
    <property type="protein sequence ID" value="KAI0045559.1"/>
    <property type="molecule type" value="Genomic_DNA"/>
</dbReference>
<organism evidence="1 2">
    <name type="scientific">Auriscalpium vulgare</name>
    <dbReference type="NCBI Taxonomy" id="40419"/>
    <lineage>
        <taxon>Eukaryota</taxon>
        <taxon>Fungi</taxon>
        <taxon>Dikarya</taxon>
        <taxon>Basidiomycota</taxon>
        <taxon>Agaricomycotina</taxon>
        <taxon>Agaricomycetes</taxon>
        <taxon>Russulales</taxon>
        <taxon>Auriscalpiaceae</taxon>
        <taxon>Auriscalpium</taxon>
    </lineage>
</organism>
<evidence type="ECO:0000313" key="2">
    <source>
        <dbReference type="Proteomes" id="UP000814033"/>
    </source>
</evidence>
<dbReference type="Proteomes" id="UP000814033">
    <property type="component" value="Unassembled WGS sequence"/>
</dbReference>